<evidence type="ECO:0000256" key="1">
    <source>
        <dbReference type="ARBA" id="ARBA00004170"/>
    </source>
</evidence>
<dbReference type="EMBL" id="ABEU02000019">
    <property type="protein sequence ID" value="PNR34643.1"/>
    <property type="molecule type" value="Genomic_DNA"/>
</dbReference>
<proteinExistence type="inferred from homology"/>
<organism>
    <name type="scientific">Physcomitrium patens</name>
    <name type="common">Spreading-leaved earth moss</name>
    <name type="synonym">Physcomitrella patens</name>
    <dbReference type="NCBI Taxonomy" id="3218"/>
    <lineage>
        <taxon>Eukaryota</taxon>
        <taxon>Viridiplantae</taxon>
        <taxon>Streptophyta</taxon>
        <taxon>Embryophyta</taxon>
        <taxon>Bryophyta</taxon>
        <taxon>Bryophytina</taxon>
        <taxon>Bryopsida</taxon>
        <taxon>Funariidae</taxon>
        <taxon>Funariales</taxon>
        <taxon>Funariaceae</taxon>
        <taxon>Physcomitrium</taxon>
    </lineage>
</organism>
<dbReference type="Gene3D" id="1.25.40.10">
    <property type="entry name" value="Tetratricopeptide repeat domain"/>
    <property type="match status" value="1"/>
</dbReference>
<evidence type="ECO:0000256" key="7">
    <source>
        <dbReference type="ARBA" id="ARBA00040047"/>
    </source>
</evidence>
<dbReference type="EnsemblPlants" id="Pp3c19_23300V3.2">
    <property type="protein sequence ID" value="Pp3c19_23300V3.2"/>
    <property type="gene ID" value="Pp3c19_23300"/>
</dbReference>
<keyword evidence="3" id="KW-0813">Transport</keyword>
<evidence type="ECO:0000256" key="6">
    <source>
        <dbReference type="ARBA" id="ARBA00023136"/>
    </source>
</evidence>
<dbReference type="Pfam" id="PF14938">
    <property type="entry name" value="SNAP"/>
    <property type="match status" value="1"/>
</dbReference>
<dbReference type="Gramene" id="Pp3c19_23300V3.3">
    <property type="protein sequence ID" value="Pp3c19_23300V3.3"/>
    <property type="gene ID" value="Pp3c19_23300"/>
</dbReference>
<evidence type="ECO:0000256" key="2">
    <source>
        <dbReference type="ARBA" id="ARBA00010050"/>
    </source>
</evidence>
<dbReference type="AlphaFoldDB" id="A9U4B9"/>
<gene>
    <name evidence="11" type="primary">LOC112272672</name>
    <name evidence="10" type="ORF">PHYPA_024461</name>
    <name evidence="9" type="ORF">PHYPADRAFT_228189</name>
</gene>
<keyword evidence="5" id="KW-0653">Protein transport</keyword>
<dbReference type="EnsemblPlants" id="Pp3c19_23300V3.1">
    <property type="protein sequence ID" value="Pp3c19_23300V3.1"/>
    <property type="gene ID" value="Pp3c19_23300"/>
</dbReference>
<dbReference type="EnsemblPlants" id="Pp3c19_23300V3.4">
    <property type="protein sequence ID" value="Pp3c19_23300V3.4"/>
    <property type="gene ID" value="Pp3c19_23300"/>
</dbReference>
<dbReference type="Gramene" id="Pp3c19_23300V3.2">
    <property type="protein sequence ID" value="Pp3c19_23300V3.2"/>
    <property type="gene ID" value="Pp3c19_23300"/>
</dbReference>
<comment type="similarity">
    <text evidence="2">Belongs to the SNAP family.</text>
</comment>
<accession>A9U4B9</accession>
<evidence type="ECO:0000256" key="5">
    <source>
        <dbReference type="ARBA" id="ARBA00022927"/>
    </source>
</evidence>
<dbReference type="PANTHER" id="PTHR13768">
    <property type="entry name" value="SOLUBLE NSF ATTACHMENT PROTEIN SNAP"/>
    <property type="match status" value="1"/>
</dbReference>
<evidence type="ECO:0000256" key="3">
    <source>
        <dbReference type="ARBA" id="ARBA00022448"/>
    </source>
</evidence>
<dbReference type="InterPro" id="IPR000744">
    <property type="entry name" value="NSF_attach"/>
</dbReference>
<dbReference type="GO" id="GO:0031201">
    <property type="term" value="C:SNARE complex"/>
    <property type="evidence" value="ECO:0000318"/>
    <property type="project" value="GO_Central"/>
</dbReference>
<evidence type="ECO:0000313" key="12">
    <source>
        <dbReference type="Proteomes" id="UP000006727"/>
    </source>
</evidence>
<dbReference type="EMBL" id="DS545380">
    <property type="protein sequence ID" value="EDQ49479.1"/>
    <property type="molecule type" value="Genomic_DNA"/>
</dbReference>
<dbReference type="STRING" id="3218.A9U4B9"/>
<keyword evidence="6" id="KW-0472">Membrane</keyword>
<dbReference type="InterPro" id="IPR011990">
    <property type="entry name" value="TPR-like_helical_dom_sf"/>
</dbReference>
<dbReference type="GO" id="GO:0016192">
    <property type="term" value="P:vesicle-mediated transport"/>
    <property type="evidence" value="ECO:0007669"/>
    <property type="project" value="UniProtKB-KW"/>
</dbReference>
<dbReference type="FunCoup" id="A9U4B9">
    <property type="interactions" value="3655"/>
</dbReference>
<protein>
    <recommendedName>
        <fullName evidence="7">Gamma-soluble NSF attachment protein</fullName>
    </recommendedName>
    <alternativeName>
        <fullName evidence="8">N-ethylmaleimide-sensitive factor attachment protein gamma</fullName>
    </alternativeName>
</protein>
<dbReference type="EnsemblPlants" id="Pp3c19_23300V3.3">
    <property type="protein sequence ID" value="Pp3c19_23300V3.3"/>
    <property type="gene ID" value="Pp3c19_23300"/>
</dbReference>
<dbReference type="SUPFAM" id="SSF48452">
    <property type="entry name" value="TPR-like"/>
    <property type="match status" value="1"/>
</dbReference>
<dbReference type="Gramene" id="Pp3c19_23300V3.12">
    <property type="protein sequence ID" value="Pp3c19_23300V3.12"/>
    <property type="gene ID" value="Pp3c19_23300"/>
</dbReference>
<sequence length="315" mass="34820">MADSLKHSASSSSSALSSQHPRLLQAHDLLRKAEKLTKLSLFNWSSDWVAATPLYEQAATAFKLAKVPDTAKLCYEKAATGQERLSSPWTAGKHMESAGQLAKELGLIDEAVDSYRRASELFLHCGKVQPSADVLSRGARAVEDERSEIAVRMYLDACAMLEEDGREQMAFDNYRAAVNLYVKLNRFKDAAAVLVRWGQSADKCHATQSQCKAYLSAVIVHLYDEDLKQAQQCYNDCSQVNAFSRSDQSETAEKLLSAYCEGNPDEIRHVVSSSHIITHLDHTIVRLAKQLPKGDVKAASVVEPGDDELNEEDLT</sequence>
<evidence type="ECO:0000313" key="11">
    <source>
        <dbReference type="EnsemblPlants" id="Pp3c19_23300V3.1"/>
    </source>
</evidence>
<dbReference type="Proteomes" id="UP000006727">
    <property type="component" value="Chromosome 19"/>
</dbReference>
<evidence type="ECO:0000313" key="9">
    <source>
        <dbReference type="EMBL" id="EDQ49479.1"/>
    </source>
</evidence>
<name>A9U4B9_PHYPA</name>
<evidence type="ECO:0000313" key="10">
    <source>
        <dbReference type="EMBL" id="PNR34643.1"/>
    </source>
</evidence>
<dbReference type="Gramene" id="Pp3c19_23300V3.1">
    <property type="protein sequence ID" value="Pp3c19_23300V3.1"/>
    <property type="gene ID" value="Pp3c19_23300"/>
</dbReference>
<keyword evidence="12" id="KW-1185">Reference proteome</keyword>
<evidence type="ECO:0000256" key="4">
    <source>
        <dbReference type="ARBA" id="ARBA00022892"/>
    </source>
</evidence>
<dbReference type="Gramene" id="Pp3c19_23300V3.4">
    <property type="protein sequence ID" value="Pp3c19_23300V3.4"/>
    <property type="gene ID" value="Pp3c19_23300"/>
</dbReference>
<dbReference type="GeneID" id="112272672"/>
<evidence type="ECO:0000256" key="8">
    <source>
        <dbReference type="ARBA" id="ARBA00042485"/>
    </source>
</evidence>
<dbReference type="GO" id="GO:0006886">
    <property type="term" value="P:intracellular protein transport"/>
    <property type="evidence" value="ECO:0000318"/>
    <property type="project" value="GO_Central"/>
</dbReference>
<dbReference type="GO" id="GO:0019905">
    <property type="term" value="F:syntaxin binding"/>
    <property type="evidence" value="ECO:0000318"/>
    <property type="project" value="GO_Central"/>
</dbReference>
<reference evidence="9 12" key="1">
    <citation type="journal article" date="2008" name="Science">
        <title>The Physcomitrella genome reveals evolutionary insights into the conquest of land by plants.</title>
        <authorList>
            <person name="Rensing S."/>
            <person name="Lang D."/>
            <person name="Zimmer A."/>
            <person name="Terry A."/>
            <person name="Salamov A."/>
            <person name="Shapiro H."/>
            <person name="Nishiyama T."/>
            <person name="Perroud P.-F."/>
            <person name="Lindquist E."/>
            <person name="Kamisugi Y."/>
            <person name="Tanahashi T."/>
            <person name="Sakakibara K."/>
            <person name="Fujita T."/>
            <person name="Oishi K."/>
            <person name="Shin-I T."/>
            <person name="Kuroki Y."/>
            <person name="Toyoda A."/>
            <person name="Suzuki Y."/>
            <person name="Hashimoto A."/>
            <person name="Yamaguchi K."/>
            <person name="Sugano A."/>
            <person name="Kohara Y."/>
            <person name="Fujiyama A."/>
            <person name="Anterola A."/>
            <person name="Aoki S."/>
            <person name="Ashton N."/>
            <person name="Barbazuk W.B."/>
            <person name="Barker E."/>
            <person name="Bennetzen J."/>
            <person name="Bezanilla M."/>
            <person name="Blankenship R."/>
            <person name="Cho S.H."/>
            <person name="Dutcher S."/>
            <person name="Estelle M."/>
            <person name="Fawcett J.A."/>
            <person name="Gundlach H."/>
            <person name="Hanada K."/>
            <person name="Heyl A."/>
            <person name="Hicks K.A."/>
            <person name="Hugh J."/>
            <person name="Lohr M."/>
            <person name="Mayer K."/>
            <person name="Melkozernov A."/>
            <person name="Murata T."/>
            <person name="Nelson D."/>
            <person name="Pils B."/>
            <person name="Prigge M."/>
            <person name="Reiss B."/>
            <person name="Renner T."/>
            <person name="Rombauts S."/>
            <person name="Rushton P."/>
            <person name="Sanderfoot A."/>
            <person name="Schween G."/>
            <person name="Shiu S.-H."/>
            <person name="Stueber K."/>
            <person name="Theodoulou F.L."/>
            <person name="Tu H."/>
            <person name="Van de Peer Y."/>
            <person name="Verrier P.J."/>
            <person name="Waters E."/>
            <person name="Wood A."/>
            <person name="Yang L."/>
            <person name="Cove D."/>
            <person name="Cuming A."/>
            <person name="Hasebe M."/>
            <person name="Lucas S."/>
            <person name="Mishler D.B."/>
            <person name="Reski R."/>
            <person name="Grigoriev I."/>
            <person name="Quatrano R.S."/>
            <person name="Boore J.L."/>
        </authorList>
    </citation>
    <scope>NUCLEOTIDE SEQUENCE [LARGE SCALE GENOMIC DNA]</scope>
    <source>
        <strain evidence="11 12">cv. Gransden 2004</strain>
    </source>
</reference>
<dbReference type="RefSeq" id="XP_024356429.1">
    <property type="nucleotide sequence ID" value="XM_024500661.2"/>
</dbReference>
<keyword evidence="4" id="KW-0931">ER-Golgi transport</keyword>
<comment type="subcellular location">
    <subcellularLocation>
        <location evidence="1">Membrane</location>
        <topology evidence="1">Peripheral membrane protein</topology>
    </subcellularLocation>
</comment>
<dbReference type="EnsemblPlants" id="Pp3c19_23300V3.12">
    <property type="protein sequence ID" value="Pp3c19_23300V3.12"/>
    <property type="gene ID" value="Pp3c19_23300"/>
</dbReference>
<reference evidence="11" key="3">
    <citation type="submission" date="2020-12" db="UniProtKB">
        <authorList>
            <consortium name="EnsemblPlants"/>
        </authorList>
    </citation>
    <scope>IDENTIFICATION</scope>
</reference>
<reference evidence="10 12" key="2">
    <citation type="journal article" date="2018" name="Plant J.">
        <title>The Physcomitrella patens chromosome-scale assembly reveals moss genome structure and evolution.</title>
        <authorList>
            <person name="Lang D."/>
            <person name="Ullrich K.K."/>
            <person name="Murat F."/>
            <person name="Fuchs J."/>
            <person name="Jenkins J."/>
            <person name="Haas F.B."/>
            <person name="Piednoel M."/>
            <person name="Gundlach H."/>
            <person name="Van Bel M."/>
            <person name="Meyberg R."/>
            <person name="Vives C."/>
            <person name="Morata J."/>
            <person name="Symeonidi A."/>
            <person name="Hiss M."/>
            <person name="Muchero W."/>
            <person name="Kamisugi Y."/>
            <person name="Saleh O."/>
            <person name="Blanc G."/>
            <person name="Decker E.L."/>
            <person name="van Gessel N."/>
            <person name="Grimwood J."/>
            <person name="Hayes R.D."/>
            <person name="Graham S.W."/>
            <person name="Gunter L.E."/>
            <person name="McDaniel S.F."/>
            <person name="Hoernstein S.N.W."/>
            <person name="Larsson A."/>
            <person name="Li F.W."/>
            <person name="Perroud P.F."/>
            <person name="Phillips J."/>
            <person name="Ranjan P."/>
            <person name="Rokshar D.S."/>
            <person name="Rothfels C.J."/>
            <person name="Schneider L."/>
            <person name="Shu S."/>
            <person name="Stevenson D.W."/>
            <person name="Thummler F."/>
            <person name="Tillich M."/>
            <person name="Villarreal Aguilar J.C."/>
            <person name="Widiez T."/>
            <person name="Wong G.K."/>
            <person name="Wymore A."/>
            <person name="Zhang Y."/>
            <person name="Zimmer A.D."/>
            <person name="Quatrano R.S."/>
            <person name="Mayer K.F.X."/>
            <person name="Goodstein D."/>
            <person name="Casacuberta J.M."/>
            <person name="Vandepoele K."/>
            <person name="Reski R."/>
            <person name="Cuming A.C."/>
            <person name="Tuskan G.A."/>
            <person name="Maumus F."/>
            <person name="Salse J."/>
            <person name="Schmutz J."/>
            <person name="Rensing S.A."/>
        </authorList>
    </citation>
    <scope>NUCLEOTIDE SEQUENCE [LARGE SCALE GENOMIC DNA]</scope>
    <source>
        <strain evidence="11 12">cv. Gransden 2004</strain>
    </source>
</reference>
<dbReference type="GO" id="GO:0005483">
    <property type="term" value="F:soluble NSF attachment protein activity"/>
    <property type="evidence" value="ECO:0000318"/>
    <property type="project" value="GO_Central"/>
</dbReference>
<dbReference type="FunFam" id="1.25.40.10:FF:000323">
    <property type="entry name" value="Gamma-soluble NSF attachment protein"/>
    <property type="match status" value="1"/>
</dbReference>
<dbReference type="PaxDb" id="3218-PP1S506_3V6.1"/>
<dbReference type="PANTHER" id="PTHR13768:SF2">
    <property type="entry name" value="GAMMA-SOLUBLE NSF ATTACHMENT PROTEIN"/>
    <property type="match status" value="1"/>
</dbReference>